<protein>
    <submittedName>
        <fullName evidence="1">Uncharacterized protein</fullName>
    </submittedName>
</protein>
<dbReference type="AlphaFoldDB" id="A0A4Y2RDF9"/>
<gene>
    <name evidence="1" type="ORF">AVEN_38921_1</name>
</gene>
<evidence type="ECO:0000313" key="1">
    <source>
        <dbReference type="EMBL" id="GBN73711.1"/>
    </source>
</evidence>
<name>A0A4Y2RDF9_ARAVE</name>
<dbReference type="EMBL" id="BGPR01016647">
    <property type="protein sequence ID" value="GBN73711.1"/>
    <property type="molecule type" value="Genomic_DNA"/>
</dbReference>
<dbReference type="Proteomes" id="UP000499080">
    <property type="component" value="Unassembled WGS sequence"/>
</dbReference>
<evidence type="ECO:0000313" key="2">
    <source>
        <dbReference type="Proteomes" id="UP000499080"/>
    </source>
</evidence>
<keyword evidence="2" id="KW-1185">Reference proteome</keyword>
<organism evidence="1 2">
    <name type="scientific">Araneus ventricosus</name>
    <name type="common">Orbweaver spider</name>
    <name type="synonym">Epeira ventricosa</name>
    <dbReference type="NCBI Taxonomy" id="182803"/>
    <lineage>
        <taxon>Eukaryota</taxon>
        <taxon>Metazoa</taxon>
        <taxon>Ecdysozoa</taxon>
        <taxon>Arthropoda</taxon>
        <taxon>Chelicerata</taxon>
        <taxon>Arachnida</taxon>
        <taxon>Araneae</taxon>
        <taxon>Araneomorphae</taxon>
        <taxon>Entelegynae</taxon>
        <taxon>Araneoidea</taxon>
        <taxon>Araneidae</taxon>
        <taxon>Araneus</taxon>
    </lineage>
</organism>
<proteinExistence type="predicted"/>
<reference evidence="1 2" key="1">
    <citation type="journal article" date="2019" name="Sci. Rep.">
        <title>Orb-weaving spider Araneus ventricosus genome elucidates the spidroin gene catalogue.</title>
        <authorList>
            <person name="Kono N."/>
            <person name="Nakamura H."/>
            <person name="Ohtoshi R."/>
            <person name="Moran D.A.P."/>
            <person name="Shinohara A."/>
            <person name="Yoshida Y."/>
            <person name="Fujiwara M."/>
            <person name="Mori M."/>
            <person name="Tomita M."/>
            <person name="Arakawa K."/>
        </authorList>
    </citation>
    <scope>NUCLEOTIDE SEQUENCE [LARGE SCALE GENOMIC DNA]</scope>
</reference>
<sequence>MHGRNSVEYCKNVAGMRATPGTQAAINHTRTLLSKLPHHTKDKQDSRFNMHQTHIHGGNSEECCKSCDGKVLVDGSDDRSLILQKICVYEDSKHVKSLGVLPLNGARNGEGESAQVFLLSDYGSK</sequence>
<accession>A0A4Y2RDF9</accession>
<comment type="caution">
    <text evidence="1">The sequence shown here is derived from an EMBL/GenBank/DDBJ whole genome shotgun (WGS) entry which is preliminary data.</text>
</comment>